<evidence type="ECO:0000313" key="3">
    <source>
        <dbReference type="Proteomes" id="UP001140453"/>
    </source>
</evidence>
<organism evidence="2 3">
    <name type="scientific">Gnomoniopsis smithogilvyi</name>
    <dbReference type="NCBI Taxonomy" id="1191159"/>
    <lineage>
        <taxon>Eukaryota</taxon>
        <taxon>Fungi</taxon>
        <taxon>Dikarya</taxon>
        <taxon>Ascomycota</taxon>
        <taxon>Pezizomycotina</taxon>
        <taxon>Sordariomycetes</taxon>
        <taxon>Sordariomycetidae</taxon>
        <taxon>Diaporthales</taxon>
        <taxon>Gnomoniaceae</taxon>
        <taxon>Gnomoniopsis</taxon>
    </lineage>
</organism>
<feature type="region of interest" description="Disordered" evidence="1">
    <location>
        <begin position="193"/>
        <end position="254"/>
    </location>
</feature>
<proteinExistence type="predicted"/>
<dbReference type="Proteomes" id="UP001140453">
    <property type="component" value="Unassembled WGS sequence"/>
</dbReference>
<dbReference type="EMBL" id="JAPEVB010000004">
    <property type="protein sequence ID" value="KAJ4389709.1"/>
    <property type="molecule type" value="Genomic_DNA"/>
</dbReference>
<feature type="compositionally biased region" description="Basic and acidic residues" evidence="1">
    <location>
        <begin position="193"/>
        <end position="234"/>
    </location>
</feature>
<evidence type="ECO:0000313" key="2">
    <source>
        <dbReference type="EMBL" id="KAJ4389709.1"/>
    </source>
</evidence>
<dbReference type="OrthoDB" id="5210544at2759"/>
<protein>
    <submittedName>
        <fullName evidence="2">Uncharacterized protein</fullName>
    </submittedName>
</protein>
<gene>
    <name evidence="2" type="ORF">N0V93_007181</name>
</gene>
<dbReference type="AlphaFoldDB" id="A0A9W8YRA4"/>
<feature type="region of interest" description="Disordered" evidence="1">
    <location>
        <begin position="72"/>
        <end position="91"/>
    </location>
</feature>
<name>A0A9W8YRA4_9PEZI</name>
<comment type="caution">
    <text evidence="2">The sequence shown here is derived from an EMBL/GenBank/DDBJ whole genome shotgun (WGS) entry which is preliminary data.</text>
</comment>
<sequence length="254" mass="28402">MAKLVYHVENAPGKVYGKNSNELVFKEPNTHANIYTTATDTGLLRSTKKHLFRGPPSEKEGGVCVATIDEPSNGTLEMHHHPSGQDASSTSTKLKLKKTSSWVPLSGNDLHAVTFRDSTYTWSGKSTLKRDRDGRVVAKLSGSWFWQGKLADMELDIPEMGDEEERLETLEMVLASFVLRWWTGKVEEEEKAKEKAAAQKEQKEVKQAVAKEKKDAKREEIKKQKEEQEVKKLGETAQGAAVQDVLESGDHSHI</sequence>
<evidence type="ECO:0000256" key="1">
    <source>
        <dbReference type="SAM" id="MobiDB-lite"/>
    </source>
</evidence>
<reference evidence="2" key="1">
    <citation type="submission" date="2022-10" db="EMBL/GenBank/DDBJ databases">
        <title>Tapping the CABI collections for fungal endophytes: first genome assemblies for Collariella, Neodidymelliopsis, Ascochyta clinopodiicola, Didymella pomorum, Didymosphaeria variabile, Neocosmospora piperis and Neocucurbitaria cava.</title>
        <authorList>
            <person name="Hill R."/>
        </authorList>
    </citation>
    <scope>NUCLEOTIDE SEQUENCE</scope>
    <source>
        <strain evidence="2">IMI 355082</strain>
    </source>
</reference>
<keyword evidence="3" id="KW-1185">Reference proteome</keyword>
<accession>A0A9W8YRA4</accession>